<feature type="non-terminal residue" evidence="2">
    <location>
        <position position="1"/>
    </location>
</feature>
<dbReference type="Proteomes" id="UP001497623">
    <property type="component" value="Unassembled WGS sequence"/>
</dbReference>
<name>A0AAV2Q513_MEGNR</name>
<organism evidence="2 3">
    <name type="scientific">Meganyctiphanes norvegica</name>
    <name type="common">Northern krill</name>
    <name type="synonym">Thysanopoda norvegica</name>
    <dbReference type="NCBI Taxonomy" id="48144"/>
    <lineage>
        <taxon>Eukaryota</taxon>
        <taxon>Metazoa</taxon>
        <taxon>Ecdysozoa</taxon>
        <taxon>Arthropoda</taxon>
        <taxon>Crustacea</taxon>
        <taxon>Multicrustacea</taxon>
        <taxon>Malacostraca</taxon>
        <taxon>Eumalacostraca</taxon>
        <taxon>Eucarida</taxon>
        <taxon>Euphausiacea</taxon>
        <taxon>Euphausiidae</taxon>
        <taxon>Meganyctiphanes</taxon>
    </lineage>
</organism>
<dbReference type="AlphaFoldDB" id="A0AAV2Q513"/>
<evidence type="ECO:0000313" key="3">
    <source>
        <dbReference type="Proteomes" id="UP001497623"/>
    </source>
</evidence>
<sequence length="168" mass="18510">VKMGDTLFGKGRSEDKRRLEDLRKRVEAKRAEDKKKEEEAKEAAKVRRHLAKKQLKEHGGNAKDLDSPVSTAATDEPPHSPRKILNSSSPEREKDPNSPMKENNGKDSASLEKEAPKAEDEETSLAPPSSVVGDSWTERLFGMCMCCEPASASPVQTVVPAQNQQETS</sequence>
<protein>
    <submittedName>
        <fullName evidence="2">Uncharacterized protein</fullName>
    </submittedName>
</protein>
<reference evidence="2 3" key="1">
    <citation type="submission" date="2024-05" db="EMBL/GenBank/DDBJ databases">
        <authorList>
            <person name="Wallberg A."/>
        </authorList>
    </citation>
    <scope>NUCLEOTIDE SEQUENCE [LARGE SCALE GENOMIC DNA]</scope>
</reference>
<feature type="compositionally biased region" description="Basic and acidic residues" evidence="1">
    <location>
        <begin position="11"/>
        <end position="45"/>
    </location>
</feature>
<gene>
    <name evidence="2" type="ORF">MNOR_LOCUS7511</name>
</gene>
<accession>A0AAV2Q513</accession>
<evidence type="ECO:0000256" key="1">
    <source>
        <dbReference type="SAM" id="MobiDB-lite"/>
    </source>
</evidence>
<feature type="compositionally biased region" description="Basic and acidic residues" evidence="1">
    <location>
        <begin position="103"/>
        <end position="118"/>
    </location>
</feature>
<comment type="caution">
    <text evidence="2">The sequence shown here is derived from an EMBL/GenBank/DDBJ whole genome shotgun (WGS) entry which is preliminary data.</text>
</comment>
<dbReference type="EMBL" id="CAXKWB010003326">
    <property type="protein sequence ID" value="CAL4068958.1"/>
    <property type="molecule type" value="Genomic_DNA"/>
</dbReference>
<feature type="compositionally biased region" description="Basic and acidic residues" evidence="1">
    <location>
        <begin position="54"/>
        <end position="66"/>
    </location>
</feature>
<keyword evidence="3" id="KW-1185">Reference proteome</keyword>
<evidence type="ECO:0000313" key="2">
    <source>
        <dbReference type="EMBL" id="CAL4068958.1"/>
    </source>
</evidence>
<proteinExistence type="predicted"/>
<feature type="region of interest" description="Disordered" evidence="1">
    <location>
        <begin position="1"/>
        <end position="133"/>
    </location>
</feature>